<dbReference type="InterPro" id="IPR000182">
    <property type="entry name" value="GNAT_dom"/>
</dbReference>
<gene>
    <name evidence="2" type="ORF">DIT97_30405</name>
</gene>
<dbReference type="CDD" id="cd04301">
    <property type="entry name" value="NAT_SF"/>
    <property type="match status" value="1"/>
</dbReference>
<feature type="domain" description="N-acetyltransferase" evidence="1">
    <location>
        <begin position="135"/>
        <end position="267"/>
    </location>
</feature>
<dbReference type="EMBL" id="DQAY01000190">
    <property type="protein sequence ID" value="HCO27109.1"/>
    <property type="molecule type" value="Genomic_DNA"/>
</dbReference>
<evidence type="ECO:0000259" key="1">
    <source>
        <dbReference type="PROSITE" id="PS51186"/>
    </source>
</evidence>
<accession>A0A3D3RE48</accession>
<dbReference type="AlphaFoldDB" id="A0A3D3RE48"/>
<name>A0A3D3RE48_9PLAN</name>
<organism evidence="2 3">
    <name type="scientific">Gimesia maris</name>
    <dbReference type="NCBI Taxonomy" id="122"/>
    <lineage>
        <taxon>Bacteria</taxon>
        <taxon>Pseudomonadati</taxon>
        <taxon>Planctomycetota</taxon>
        <taxon>Planctomycetia</taxon>
        <taxon>Planctomycetales</taxon>
        <taxon>Planctomycetaceae</taxon>
        <taxon>Gimesia</taxon>
    </lineage>
</organism>
<dbReference type="GO" id="GO:0016747">
    <property type="term" value="F:acyltransferase activity, transferring groups other than amino-acyl groups"/>
    <property type="evidence" value="ECO:0007669"/>
    <property type="project" value="InterPro"/>
</dbReference>
<dbReference type="InterPro" id="IPR013653">
    <property type="entry name" value="GCN5-like_dom"/>
</dbReference>
<dbReference type="Proteomes" id="UP000263642">
    <property type="component" value="Unassembled WGS sequence"/>
</dbReference>
<dbReference type="InterPro" id="IPR016181">
    <property type="entry name" value="Acyl_CoA_acyltransferase"/>
</dbReference>
<reference evidence="2 3" key="1">
    <citation type="journal article" date="2018" name="Nat. Biotechnol.">
        <title>A standardized bacterial taxonomy based on genome phylogeny substantially revises the tree of life.</title>
        <authorList>
            <person name="Parks D.H."/>
            <person name="Chuvochina M."/>
            <person name="Waite D.W."/>
            <person name="Rinke C."/>
            <person name="Skarshewski A."/>
            <person name="Chaumeil P.A."/>
            <person name="Hugenholtz P."/>
        </authorList>
    </citation>
    <scope>NUCLEOTIDE SEQUENCE [LARGE SCALE GENOMIC DNA]</scope>
    <source>
        <strain evidence="2">UBA9375</strain>
    </source>
</reference>
<proteinExistence type="predicted"/>
<evidence type="ECO:0000313" key="3">
    <source>
        <dbReference type="Proteomes" id="UP000263642"/>
    </source>
</evidence>
<dbReference type="SUPFAM" id="SSF55729">
    <property type="entry name" value="Acyl-CoA N-acyltransferases (Nat)"/>
    <property type="match status" value="1"/>
</dbReference>
<sequence>MLRELTPDDQQTILDFAYQREIENMFVIGSFEFSPNPFEFNTYLGYFENDTLIGLGTYFGLWSDIQINAQSRSVINAFVDEFIQRKLPVKYVIAIKRYALPTIERLKTHGREPEKITAQTLRLLKQDRFHDQSTGAETRATHQEIDHIIRLEHLVEENEADKEITEVERTRIFPDYEWLLHKEGQLISKANLHGISKNFAQIGGVMTHPAHQGKGHARQIVSAISRHWLDQGKQVTLVVSNENTTAIKVYDALGFQPVEEFIHAQYS</sequence>
<evidence type="ECO:0000313" key="2">
    <source>
        <dbReference type="EMBL" id="HCO27109.1"/>
    </source>
</evidence>
<comment type="caution">
    <text evidence="2">The sequence shown here is derived from an EMBL/GenBank/DDBJ whole genome shotgun (WGS) entry which is preliminary data.</text>
</comment>
<dbReference type="PROSITE" id="PS51186">
    <property type="entry name" value="GNAT"/>
    <property type="match status" value="1"/>
</dbReference>
<dbReference type="Gene3D" id="3.40.630.30">
    <property type="match status" value="1"/>
</dbReference>
<protein>
    <recommendedName>
        <fullName evidence="1">N-acetyltransferase domain-containing protein</fullName>
    </recommendedName>
</protein>
<dbReference type="Pfam" id="PF08445">
    <property type="entry name" value="FR47"/>
    <property type="match status" value="1"/>
</dbReference>